<dbReference type="AlphaFoldDB" id="Q22HC5"/>
<dbReference type="PANTHER" id="PTHR13018">
    <property type="entry name" value="PROBABLE MEMBRANE PROTEIN DUF221-RELATED"/>
    <property type="match status" value="1"/>
</dbReference>
<feature type="transmembrane region" description="Helical" evidence="1">
    <location>
        <begin position="699"/>
        <end position="718"/>
    </location>
</feature>
<dbReference type="InParanoid" id="Q22HC5"/>
<dbReference type="OrthoDB" id="291748at2759"/>
<dbReference type="PANTHER" id="PTHR13018:SF135">
    <property type="entry name" value="CSC1_OSCA1-LIKE 7TM REGION DOMAIN-CONTAINING PROTEIN"/>
    <property type="match status" value="1"/>
</dbReference>
<dbReference type="STRING" id="312017.Q22HC5"/>
<dbReference type="KEGG" id="tet:TTHERM_00637780"/>
<gene>
    <name evidence="2" type="ORF">TTHERM_00637780</name>
</gene>
<reference evidence="3" key="1">
    <citation type="journal article" date="2006" name="PLoS Biol.">
        <title>Macronuclear genome sequence of the ciliate Tetrahymena thermophila, a model eukaryote.</title>
        <authorList>
            <person name="Eisen J.A."/>
            <person name="Coyne R.S."/>
            <person name="Wu M."/>
            <person name="Wu D."/>
            <person name="Thiagarajan M."/>
            <person name="Wortman J.R."/>
            <person name="Badger J.H."/>
            <person name="Ren Q."/>
            <person name="Amedeo P."/>
            <person name="Jones K.M."/>
            <person name="Tallon L.J."/>
            <person name="Delcher A.L."/>
            <person name="Salzberg S.L."/>
            <person name="Silva J.C."/>
            <person name="Haas B.J."/>
            <person name="Majoros W.H."/>
            <person name="Farzad M."/>
            <person name="Carlton J.M."/>
            <person name="Smith R.K. Jr."/>
            <person name="Garg J."/>
            <person name="Pearlman R.E."/>
            <person name="Karrer K.M."/>
            <person name="Sun L."/>
            <person name="Manning G."/>
            <person name="Elde N.C."/>
            <person name="Turkewitz A.P."/>
            <person name="Asai D.J."/>
            <person name="Wilkes D.E."/>
            <person name="Wang Y."/>
            <person name="Cai H."/>
            <person name="Collins K."/>
            <person name="Stewart B.A."/>
            <person name="Lee S.R."/>
            <person name="Wilamowska K."/>
            <person name="Weinberg Z."/>
            <person name="Ruzzo W.L."/>
            <person name="Wloga D."/>
            <person name="Gaertig J."/>
            <person name="Frankel J."/>
            <person name="Tsao C.-C."/>
            <person name="Gorovsky M.A."/>
            <person name="Keeling P.J."/>
            <person name="Waller R.F."/>
            <person name="Patron N.J."/>
            <person name="Cherry J.M."/>
            <person name="Stover N.A."/>
            <person name="Krieger C.J."/>
            <person name="del Toro C."/>
            <person name="Ryder H.F."/>
            <person name="Williamson S.C."/>
            <person name="Barbeau R.A."/>
            <person name="Hamilton E.P."/>
            <person name="Orias E."/>
        </authorList>
    </citation>
    <scope>NUCLEOTIDE SEQUENCE [LARGE SCALE GENOMIC DNA]</scope>
    <source>
        <strain evidence="3">SB210</strain>
    </source>
</reference>
<keyword evidence="1" id="KW-0472">Membrane</keyword>
<dbReference type="eggNOG" id="ENOG502S1C7">
    <property type="taxonomic scope" value="Eukaryota"/>
</dbReference>
<feature type="transmembrane region" description="Helical" evidence="1">
    <location>
        <begin position="89"/>
        <end position="109"/>
    </location>
</feature>
<dbReference type="EMBL" id="GG662588">
    <property type="protein sequence ID" value="EAR84776.1"/>
    <property type="molecule type" value="Genomic_DNA"/>
</dbReference>
<keyword evidence="1 2" id="KW-0812">Transmembrane</keyword>
<dbReference type="InterPro" id="IPR045122">
    <property type="entry name" value="Csc1-like"/>
</dbReference>
<organism evidence="2 3">
    <name type="scientific">Tetrahymena thermophila (strain SB210)</name>
    <dbReference type="NCBI Taxonomy" id="312017"/>
    <lineage>
        <taxon>Eukaryota</taxon>
        <taxon>Sar</taxon>
        <taxon>Alveolata</taxon>
        <taxon>Ciliophora</taxon>
        <taxon>Intramacronucleata</taxon>
        <taxon>Oligohymenophorea</taxon>
        <taxon>Hymenostomatida</taxon>
        <taxon>Tetrahymenina</taxon>
        <taxon>Tetrahymenidae</taxon>
        <taxon>Tetrahymena</taxon>
    </lineage>
</organism>
<feature type="transmembrane region" description="Helical" evidence="1">
    <location>
        <begin position="174"/>
        <end position="195"/>
    </location>
</feature>
<dbReference type="HOGENOM" id="CLU_003719_0_0_1"/>
<evidence type="ECO:0000313" key="2">
    <source>
        <dbReference type="EMBL" id="EAR84776.1"/>
    </source>
</evidence>
<keyword evidence="1" id="KW-1133">Transmembrane helix</keyword>
<dbReference type="Proteomes" id="UP000009168">
    <property type="component" value="Unassembled WGS sequence"/>
</dbReference>
<feature type="transmembrane region" description="Helical" evidence="1">
    <location>
        <begin position="660"/>
        <end position="679"/>
    </location>
</feature>
<feature type="transmembrane region" description="Helical" evidence="1">
    <location>
        <begin position="478"/>
        <end position="502"/>
    </location>
</feature>
<name>Q22HC5_TETTS</name>
<sequence>MSQQKVIAQQMSLRKQVMAKSKTLFQAEKAILDQEKVSDQLASWEEAVAYRNKFSVMKNNGGSYEEYSLNCDLSELAQYGPGLRLFFELLKYSAIVFLLMSLISIPALIGNIQGQSLNSIEMSTNSLPKLSISNQPKLKLLSPGANASDADYQADQVENQQRIVDFVSNSDSRLIQVAVPDIVYSVIFLLFIFWFHYHSHQIAKETDLKNSLPSNYSIEVSGFPHTITDEKILSNHFRDNFSVDVFECKFARNYYNTLFLHKEEAQLIDLIKQEKSRQQFLGKDEKKSETLQKLGKKLADIQADINQQVQTKMNGSVLSHNEYPSVKAFIILNSIEDKQKIQQEYKKTKGFFGQKRVKEFMLQNKHLLKLNFKPDEPSNILWENLEVSSFNRFLRTLAVIILVIIVMIITFAVIIIANIATPQNTEDCPKQSISFSQASKSSLYTQCYCTNVSFSQMTSNSALQNLCWDVWVKYATTYALTIVTGLVVLIVNFLLRLTIQALGKFNRYKTITKYTTSMTSKLFLAFFVNTALITLFLQANIYGFVPAITFSKPIPPISNLQDNNKSQFSTDFDRSWYLQVGSKITVTVFFFVVTLFLFQFLYSMISKCRRESKVKQLEGKDVQRVANKTILGPEFPISFYYASTFNIIFTTLFYSSGIPIMLFAGFIILTSQYWVYKYLLLRVCRRPPTYDTGLSNRMLLILPWSLLLHLAVGLYMYGQPLIFPSSQSQLVLNMNQTTGEVKVKINDSAPIENRAFHILYLFIFLLIVLGLYILNISYSGFLQRFVNMCCKRSHQVVPQHQLVPYNEEYFNIEKRMLPSYNIKVNQDYRYIIEAIDLEKKFDSENSPRANSSSPQYKETDSINKNIDSIIENI</sequence>
<evidence type="ECO:0000313" key="3">
    <source>
        <dbReference type="Proteomes" id="UP000009168"/>
    </source>
</evidence>
<keyword evidence="3" id="KW-1185">Reference proteome</keyword>
<feature type="transmembrane region" description="Helical" evidence="1">
    <location>
        <begin position="522"/>
        <end position="545"/>
    </location>
</feature>
<feature type="transmembrane region" description="Helical" evidence="1">
    <location>
        <begin position="755"/>
        <end position="774"/>
    </location>
</feature>
<dbReference type="GO" id="GO:0005227">
    <property type="term" value="F:calcium-activated cation channel activity"/>
    <property type="evidence" value="ECO:0007669"/>
    <property type="project" value="InterPro"/>
</dbReference>
<accession>Q22HC5</accession>
<evidence type="ECO:0000256" key="1">
    <source>
        <dbReference type="SAM" id="Phobius"/>
    </source>
</evidence>
<feature type="transmembrane region" description="Helical" evidence="1">
    <location>
        <begin position="584"/>
        <end position="605"/>
    </location>
</feature>
<dbReference type="OMA" id="WIRISNS"/>
<dbReference type="RefSeq" id="XP_001032439.1">
    <property type="nucleotide sequence ID" value="XM_001032439.3"/>
</dbReference>
<feature type="transmembrane region" description="Helical" evidence="1">
    <location>
        <begin position="637"/>
        <end position="654"/>
    </location>
</feature>
<feature type="transmembrane region" description="Helical" evidence="1">
    <location>
        <begin position="397"/>
        <end position="420"/>
    </location>
</feature>
<dbReference type="GeneID" id="7832857"/>
<protein>
    <submittedName>
        <fullName evidence="2">Transmembrane protein, putative</fullName>
    </submittedName>
</protein>
<dbReference type="GO" id="GO:0005886">
    <property type="term" value="C:plasma membrane"/>
    <property type="evidence" value="ECO:0007669"/>
    <property type="project" value="TreeGrafter"/>
</dbReference>
<proteinExistence type="predicted"/>